<accession>A0A087S0D8</accession>
<comment type="caution">
    <text evidence="2">The sequence shown here is derived from an EMBL/GenBank/DDBJ whole genome shotgun (WGS) entry which is preliminary data.</text>
</comment>
<dbReference type="Pfam" id="PF01037">
    <property type="entry name" value="AsnC_trans_reg"/>
    <property type="match status" value="1"/>
</dbReference>
<dbReference type="AlphaFoldDB" id="A0A087S0D8"/>
<name>A0A087S0D8_9ARCH</name>
<evidence type="ECO:0000313" key="2">
    <source>
        <dbReference type="EMBL" id="KFM19192.1"/>
    </source>
</evidence>
<sequence>MGTAFVLVNCDMGFEIQTISKLKEACDEVQGTYGIFDFVCKLSYDSMESFEKTLRKIRQIEKITHTNTIHTIPEQSN</sequence>
<dbReference type="SUPFAM" id="SSF54909">
    <property type="entry name" value="Dimeric alpha+beta barrel"/>
    <property type="match status" value="1"/>
</dbReference>
<reference evidence="2 3" key="1">
    <citation type="submission" date="2014-06" db="EMBL/GenBank/DDBJ databases">
        <authorList>
            <person name="Ngugi D.K."/>
            <person name="Blom J."/>
            <person name="Alam I."/>
            <person name="Rashid M."/>
            <person name="Baalawi W."/>
            <person name="Zhang G."/>
            <person name="Hikmawan T."/>
            <person name="Guan Y."/>
            <person name="Antunes A."/>
            <person name="Siam R."/>
            <person name="El-Dorry H."/>
            <person name="Bajic V."/>
            <person name="Stingl U."/>
        </authorList>
    </citation>
    <scope>NUCLEOTIDE SEQUENCE [LARGE SCALE GENOMIC DNA]</scope>
    <source>
        <strain evidence="2">SCGC RSA3</strain>
    </source>
</reference>
<organism evidence="2 3">
    <name type="scientific">Marine Group I thaumarchaeote SCGC RSA3</name>
    <dbReference type="NCBI Taxonomy" id="1503183"/>
    <lineage>
        <taxon>Archaea</taxon>
        <taxon>Nitrososphaerota</taxon>
        <taxon>Marine Group I</taxon>
    </lineage>
</organism>
<dbReference type="EMBL" id="JOTD01000034">
    <property type="protein sequence ID" value="KFM19192.1"/>
    <property type="molecule type" value="Genomic_DNA"/>
</dbReference>
<gene>
    <name evidence="2" type="ORF">SCCGRSA3_00777</name>
</gene>
<dbReference type="Proteomes" id="UP000029383">
    <property type="component" value="Unassembled WGS sequence"/>
</dbReference>
<keyword evidence="3" id="KW-1185">Reference proteome</keyword>
<evidence type="ECO:0000313" key="3">
    <source>
        <dbReference type="Proteomes" id="UP000029383"/>
    </source>
</evidence>
<dbReference type="Gene3D" id="3.30.70.920">
    <property type="match status" value="1"/>
</dbReference>
<protein>
    <submittedName>
        <fullName evidence="2">AsnC family transcriptional regulator protein</fullName>
    </submittedName>
</protein>
<proteinExistence type="predicted"/>
<feature type="domain" description="Transcription regulator AsnC/Lrp ligand binding" evidence="1">
    <location>
        <begin position="28"/>
        <end position="69"/>
    </location>
</feature>
<dbReference type="InterPro" id="IPR019887">
    <property type="entry name" value="Tscrpt_reg_AsnC/Lrp_C"/>
</dbReference>
<evidence type="ECO:0000259" key="1">
    <source>
        <dbReference type="Pfam" id="PF01037"/>
    </source>
</evidence>
<dbReference type="InterPro" id="IPR011008">
    <property type="entry name" value="Dimeric_a/b-barrel"/>
</dbReference>